<dbReference type="OrthoDB" id="3204049at2759"/>
<gene>
    <name evidence="1" type="ORF">FLONG3_8104</name>
</gene>
<keyword evidence="2" id="KW-1185">Reference proteome</keyword>
<dbReference type="EMBL" id="PXOG01000191">
    <property type="protein sequence ID" value="RGP68545.1"/>
    <property type="molecule type" value="Genomic_DNA"/>
</dbReference>
<sequence length="442" mass="51081">MAHQAERLPWHTLASIFELRPTNPCQHDALNLHQRDGPEAVQAIYQFMDAFLKNATSDAQRKREKYPEKHDPLDPGIFLRSMTGAECEDEGVGMQYERSPKDEIILTDELVEKITPTVRRWLPKNKGGSAQNMLLCPHTDNTDKCGCALPYKERQLAAFQRDCYPNGCYEFDRYNREAYRNLEFVKTLLLLGEMDPILRCVGLNLGWNMICDYAITMYLTLNIIYCFPETWKTDDGSPVDDYRNLGSYQKAIRLCTMSNGCQVATYPHRDVFGIEDGQFHPSSQPYDISRWRHIAKEDTFLTEMMGMGDPEEPIETIFKLEFYPYGLMTYEEFLSLEKPTSYRPHPTDVLQIRWMLGKKGLPIEISDSILSAADYVPKRSLPIDGKPFHPGNKAELGRYLDECWQLIVRTLAFFGINISVFLERFPWIGRIIKFITDFAMAP</sequence>
<comment type="caution">
    <text evidence="1">The sequence shown here is derived from an EMBL/GenBank/DDBJ whole genome shotgun (WGS) entry which is preliminary data.</text>
</comment>
<name>A0A395S8K5_9HYPO</name>
<organism evidence="1 2">
    <name type="scientific">Fusarium longipes</name>
    <dbReference type="NCBI Taxonomy" id="694270"/>
    <lineage>
        <taxon>Eukaryota</taxon>
        <taxon>Fungi</taxon>
        <taxon>Dikarya</taxon>
        <taxon>Ascomycota</taxon>
        <taxon>Pezizomycotina</taxon>
        <taxon>Sordariomycetes</taxon>
        <taxon>Hypocreomycetidae</taxon>
        <taxon>Hypocreales</taxon>
        <taxon>Nectriaceae</taxon>
        <taxon>Fusarium</taxon>
    </lineage>
</organism>
<protein>
    <submittedName>
        <fullName evidence="1">Uncharacterized protein</fullName>
    </submittedName>
</protein>
<evidence type="ECO:0000313" key="2">
    <source>
        <dbReference type="Proteomes" id="UP000266234"/>
    </source>
</evidence>
<proteinExistence type="predicted"/>
<evidence type="ECO:0000313" key="1">
    <source>
        <dbReference type="EMBL" id="RGP68545.1"/>
    </source>
</evidence>
<dbReference type="Proteomes" id="UP000266234">
    <property type="component" value="Unassembled WGS sequence"/>
</dbReference>
<accession>A0A395S8K5</accession>
<dbReference type="AlphaFoldDB" id="A0A395S8K5"/>
<reference evidence="1 2" key="1">
    <citation type="journal article" date="2018" name="PLoS Pathog.">
        <title>Evolution of structural diversity of trichothecenes, a family of toxins produced by plant pathogenic and entomopathogenic fungi.</title>
        <authorList>
            <person name="Proctor R.H."/>
            <person name="McCormick S.P."/>
            <person name="Kim H.S."/>
            <person name="Cardoza R.E."/>
            <person name="Stanley A.M."/>
            <person name="Lindo L."/>
            <person name="Kelly A."/>
            <person name="Brown D.W."/>
            <person name="Lee T."/>
            <person name="Vaughan M.M."/>
            <person name="Alexander N.J."/>
            <person name="Busman M."/>
            <person name="Gutierrez S."/>
        </authorList>
    </citation>
    <scope>NUCLEOTIDE SEQUENCE [LARGE SCALE GENOMIC DNA]</scope>
    <source>
        <strain evidence="1 2">NRRL 20695</strain>
    </source>
</reference>